<dbReference type="AlphaFoldDB" id="A0A174E860"/>
<sequence length="99" mass="11268">MPVVIRISIFQIGEPEGRRTMKYTIETTEDGCVEVLELHDGSKYTKRHVKTAYGSQCENKEFAEQMEADGICEEILDKVFDVLDGLLPSEFMDMAELDC</sequence>
<dbReference type="Proteomes" id="UP000095512">
    <property type="component" value="Unassembled WGS sequence"/>
</dbReference>
<protein>
    <submittedName>
        <fullName evidence="1">Uncharacterized protein</fullName>
    </submittedName>
</protein>
<reference evidence="1 2" key="1">
    <citation type="submission" date="2015-09" db="EMBL/GenBank/DDBJ databases">
        <authorList>
            <consortium name="Pathogen Informatics"/>
        </authorList>
    </citation>
    <scope>NUCLEOTIDE SEQUENCE [LARGE SCALE GENOMIC DNA]</scope>
    <source>
        <strain evidence="1 2">2789STDY5834865</strain>
    </source>
</reference>
<name>A0A174E860_9FIRM</name>
<accession>A0A174E860</accession>
<organism evidence="1 2">
    <name type="scientific">Enterocloster clostridioformis</name>
    <dbReference type="NCBI Taxonomy" id="1531"/>
    <lineage>
        <taxon>Bacteria</taxon>
        <taxon>Bacillati</taxon>
        <taxon>Bacillota</taxon>
        <taxon>Clostridia</taxon>
        <taxon>Lachnospirales</taxon>
        <taxon>Lachnospiraceae</taxon>
        <taxon>Enterocloster</taxon>
    </lineage>
</organism>
<evidence type="ECO:0000313" key="1">
    <source>
        <dbReference type="EMBL" id="CUO33931.1"/>
    </source>
</evidence>
<dbReference type="RefSeq" id="WP_057571350.1">
    <property type="nucleotide sequence ID" value="NZ_CATYWZ010000005.1"/>
</dbReference>
<evidence type="ECO:0000313" key="2">
    <source>
        <dbReference type="Proteomes" id="UP000095512"/>
    </source>
</evidence>
<proteinExistence type="predicted"/>
<gene>
    <name evidence="1" type="ORF">ERS852480_00900</name>
</gene>
<dbReference type="EMBL" id="CZAB01000005">
    <property type="protein sequence ID" value="CUO33931.1"/>
    <property type="molecule type" value="Genomic_DNA"/>
</dbReference>